<gene>
    <name evidence="8" type="ORF">LPAF129_21460</name>
</gene>
<dbReference type="PIRSF" id="PIRSF000183">
    <property type="entry name" value="Alanine_dh"/>
    <property type="match status" value="1"/>
</dbReference>
<reference evidence="8" key="1">
    <citation type="journal article" date="2022" name="Int. J. Syst. Evol. Microbiol.">
        <title>A novel species of lactic acid bacteria, Ligilactobacillus pabuli sp. nov., isolated from alfalfa silage.</title>
        <authorList>
            <person name="Tohno M."/>
            <person name="Tanizawa Y."/>
            <person name="Sawada H."/>
            <person name="Sakamoto M."/>
            <person name="Ohkuma M."/>
            <person name="Kobayashi H."/>
        </authorList>
    </citation>
    <scope>NUCLEOTIDE SEQUENCE</scope>
    <source>
        <strain evidence="8">AF129</strain>
    </source>
</reference>
<dbReference type="Proteomes" id="UP001055149">
    <property type="component" value="Unassembled WGS sequence"/>
</dbReference>
<dbReference type="SMART" id="SM01003">
    <property type="entry name" value="AlaDh_PNT_N"/>
    <property type="match status" value="1"/>
</dbReference>
<dbReference type="InterPro" id="IPR007698">
    <property type="entry name" value="AlaDH/PNT_NAD(H)-bd"/>
</dbReference>
<dbReference type="SMART" id="SM01002">
    <property type="entry name" value="AlaDh_PNT_C"/>
    <property type="match status" value="1"/>
</dbReference>
<organism evidence="8 9">
    <name type="scientific">Ligilactobacillus pabuli</name>
    <dbReference type="NCBI Taxonomy" id="2886039"/>
    <lineage>
        <taxon>Bacteria</taxon>
        <taxon>Bacillati</taxon>
        <taxon>Bacillota</taxon>
        <taxon>Bacilli</taxon>
        <taxon>Lactobacillales</taxon>
        <taxon>Lactobacillaceae</taxon>
        <taxon>Ligilactobacillus</taxon>
    </lineage>
</organism>
<name>A0ABQ5JK69_9LACO</name>
<sequence length="396" mass="42692">MFVAVRKGWEDHQSDGMEIWGVEMKIGIPKELKNNENRVALPPAGVYELVQAGHQVFVETAAGLGSAFSDQDYVEVGAEIVNTAAEAWKQEMVMKVKEPLPEEFKYFHEGLILFTYLHLANAREVAVALQEANVTSIAYENVQMDDGELPLLSPMSEIAGRMATQVGAEFLESPKGGKGILLSGVPGVRKGHVVIIGGGVAGTNAARIALGLDARVTVLDVSGKRLKELDTEFNGRIETLMSNSFNIEQQLKTADLVVGAVLIPGHKAPTLVTKEMVAEMPKKSVIVDIAIDQGGIFETENKVGTHDDPIDVVEDVIHYAVANMPGAVAQTATLALSNATLPFAKKIVSGPIEQVIEHQPELARGVNTYRGYMTQQAVAEDLDLEYTPVNVALKGK</sequence>
<keyword evidence="5" id="KW-0520">NAD</keyword>
<dbReference type="Pfam" id="PF01262">
    <property type="entry name" value="AlaDh_PNT_C"/>
    <property type="match status" value="1"/>
</dbReference>
<dbReference type="SUPFAM" id="SSF51735">
    <property type="entry name" value="NAD(P)-binding Rossmann-fold domains"/>
    <property type="match status" value="1"/>
</dbReference>
<dbReference type="PANTHER" id="PTHR42795:SF1">
    <property type="entry name" value="ALANINE DEHYDROGENASE"/>
    <property type="match status" value="1"/>
</dbReference>
<dbReference type="EMBL" id="BQXH01000038">
    <property type="protein sequence ID" value="GKS82460.1"/>
    <property type="molecule type" value="Genomic_DNA"/>
</dbReference>
<comment type="pathway">
    <text evidence="1">Amino-acid degradation; L-alanine degradation via dehydrogenase pathway; NH(3) and pyruvate from L-alanine: step 1/1.</text>
</comment>
<evidence type="ECO:0000256" key="1">
    <source>
        <dbReference type="ARBA" id="ARBA00005206"/>
    </source>
</evidence>
<dbReference type="InterPro" id="IPR007886">
    <property type="entry name" value="AlaDH/PNT_N"/>
</dbReference>
<evidence type="ECO:0000259" key="7">
    <source>
        <dbReference type="SMART" id="SM01003"/>
    </source>
</evidence>
<proteinExistence type="inferred from homology"/>
<dbReference type="NCBIfam" id="TIGR00518">
    <property type="entry name" value="alaDH"/>
    <property type="match status" value="1"/>
</dbReference>
<feature type="domain" description="Alanine dehydrogenase/pyridine nucleotide transhydrogenase NAD(H)-binding" evidence="6">
    <location>
        <begin position="171"/>
        <end position="320"/>
    </location>
</feature>
<evidence type="ECO:0000256" key="5">
    <source>
        <dbReference type="PIRNR" id="PIRNR000183"/>
    </source>
</evidence>
<evidence type="ECO:0000259" key="6">
    <source>
        <dbReference type="SMART" id="SM01002"/>
    </source>
</evidence>
<evidence type="ECO:0000313" key="9">
    <source>
        <dbReference type="Proteomes" id="UP001055149"/>
    </source>
</evidence>
<feature type="domain" description="Alanine dehydrogenase/pyridine nucleotide transhydrogenase N-terminal" evidence="7">
    <location>
        <begin position="27"/>
        <end position="159"/>
    </location>
</feature>
<comment type="caution">
    <text evidence="8">The sequence shown here is derived from an EMBL/GenBank/DDBJ whole genome shotgun (WGS) entry which is preliminary data.</text>
</comment>
<comment type="catalytic activity">
    <reaction evidence="5">
        <text>L-alanine + NAD(+) + H2O = pyruvate + NH4(+) + NADH + H(+)</text>
        <dbReference type="Rhea" id="RHEA:18405"/>
        <dbReference type="ChEBI" id="CHEBI:15361"/>
        <dbReference type="ChEBI" id="CHEBI:15377"/>
        <dbReference type="ChEBI" id="CHEBI:15378"/>
        <dbReference type="ChEBI" id="CHEBI:28938"/>
        <dbReference type="ChEBI" id="CHEBI:57540"/>
        <dbReference type="ChEBI" id="CHEBI:57945"/>
        <dbReference type="ChEBI" id="CHEBI:57972"/>
        <dbReference type="EC" id="1.4.1.1"/>
    </reaction>
</comment>
<evidence type="ECO:0000256" key="4">
    <source>
        <dbReference type="ARBA" id="ARBA00023002"/>
    </source>
</evidence>
<evidence type="ECO:0000256" key="3">
    <source>
        <dbReference type="ARBA" id="ARBA00012897"/>
    </source>
</evidence>
<dbReference type="Gene3D" id="3.40.50.720">
    <property type="entry name" value="NAD(P)-binding Rossmann-like Domain"/>
    <property type="match status" value="2"/>
</dbReference>
<dbReference type="Pfam" id="PF05222">
    <property type="entry name" value="AlaDh_PNT_N"/>
    <property type="match status" value="1"/>
</dbReference>
<protein>
    <recommendedName>
        <fullName evidence="3 5">Alanine dehydrogenase</fullName>
        <ecNumber evidence="3 5">1.4.1.1</ecNumber>
    </recommendedName>
</protein>
<dbReference type="InterPro" id="IPR036291">
    <property type="entry name" value="NAD(P)-bd_dom_sf"/>
</dbReference>
<dbReference type="CDD" id="cd05305">
    <property type="entry name" value="L-AlaDH"/>
    <property type="match status" value="1"/>
</dbReference>
<dbReference type="InterPro" id="IPR008141">
    <property type="entry name" value="Ala_DH"/>
</dbReference>
<evidence type="ECO:0000256" key="2">
    <source>
        <dbReference type="ARBA" id="ARBA00005689"/>
    </source>
</evidence>
<dbReference type="SUPFAM" id="SSF52283">
    <property type="entry name" value="Formate/glycerate dehydrogenase catalytic domain-like"/>
    <property type="match status" value="1"/>
</dbReference>
<comment type="similarity">
    <text evidence="2 5">Belongs to the AlaDH/PNT family.</text>
</comment>
<accession>A0ABQ5JK69</accession>
<dbReference type="PANTHER" id="PTHR42795">
    <property type="entry name" value="ALANINE DEHYDROGENASE"/>
    <property type="match status" value="1"/>
</dbReference>
<keyword evidence="9" id="KW-1185">Reference proteome</keyword>
<keyword evidence="4 5" id="KW-0560">Oxidoreductase</keyword>
<evidence type="ECO:0000313" key="8">
    <source>
        <dbReference type="EMBL" id="GKS82460.1"/>
    </source>
</evidence>
<dbReference type="EC" id="1.4.1.1" evidence="3 5"/>